<dbReference type="Proteomes" id="UP000296049">
    <property type="component" value="Unassembled WGS sequence"/>
</dbReference>
<sequence>MGFKNLSYLKRKSDLKYIRPKRSVLLSAPVDCSNSYRLKIGVKQKTVVDNCETTQIFLSTLETKWHLRPCPKEMLDYPAIHAPYYFSMVKGHEEEHFEGHLKKKQEVKKKGQGIFLAVAEHHKAFTHHFQHIPRLRSSRKNLLRLISVSGHSSHSYVPELAQIVFLQTTAITSVSRKMLPVAYPGGQQTQATSDL</sequence>
<proteinExistence type="predicted"/>
<dbReference type="EMBL" id="KB742424">
    <property type="protein sequence ID" value="EOB08746.1"/>
    <property type="molecule type" value="Genomic_DNA"/>
</dbReference>
<evidence type="ECO:0000313" key="1">
    <source>
        <dbReference type="EMBL" id="EOB08746.1"/>
    </source>
</evidence>
<keyword evidence="2" id="KW-1185">Reference proteome</keyword>
<reference evidence="2" key="1">
    <citation type="journal article" date="2013" name="Nat. Genet.">
        <title>The duck genome and transcriptome provide insight into an avian influenza virus reservoir species.</title>
        <authorList>
            <person name="Huang Y."/>
            <person name="Li Y."/>
            <person name="Burt D.W."/>
            <person name="Chen H."/>
            <person name="Zhang Y."/>
            <person name="Qian W."/>
            <person name="Kim H."/>
            <person name="Gan S."/>
            <person name="Zhao Y."/>
            <person name="Li J."/>
            <person name="Yi K."/>
            <person name="Feng H."/>
            <person name="Zhu P."/>
            <person name="Li B."/>
            <person name="Liu Q."/>
            <person name="Fairley S."/>
            <person name="Magor K.E."/>
            <person name="Du Z."/>
            <person name="Hu X."/>
            <person name="Goodman L."/>
            <person name="Tafer H."/>
            <person name="Vignal A."/>
            <person name="Lee T."/>
            <person name="Kim K.W."/>
            <person name="Sheng Z."/>
            <person name="An Y."/>
            <person name="Searle S."/>
            <person name="Herrero J."/>
            <person name="Groenen M.A."/>
            <person name="Crooijmans R.P."/>
            <person name="Faraut T."/>
            <person name="Cai Q."/>
            <person name="Webster R.G."/>
            <person name="Aldridge J.R."/>
            <person name="Warren W.C."/>
            <person name="Bartschat S."/>
            <person name="Kehr S."/>
            <person name="Marz M."/>
            <person name="Stadler P.F."/>
            <person name="Smith J."/>
            <person name="Kraus R.H."/>
            <person name="Zhao Y."/>
            <person name="Ren L."/>
            <person name="Fei J."/>
            <person name="Morisson M."/>
            <person name="Kaiser P."/>
            <person name="Griffin D.K."/>
            <person name="Rao M."/>
            <person name="Pitel F."/>
            <person name="Wang J."/>
            <person name="Li N."/>
        </authorList>
    </citation>
    <scope>NUCLEOTIDE SEQUENCE [LARGE SCALE GENOMIC DNA]</scope>
</reference>
<accession>R0KE90</accession>
<protein>
    <submittedName>
        <fullName evidence="1">Uncharacterized protein</fullName>
    </submittedName>
</protein>
<organism evidence="1 2">
    <name type="scientific">Anas platyrhynchos</name>
    <name type="common">Mallard</name>
    <name type="synonym">Anas boschas</name>
    <dbReference type="NCBI Taxonomy" id="8839"/>
    <lineage>
        <taxon>Eukaryota</taxon>
        <taxon>Metazoa</taxon>
        <taxon>Chordata</taxon>
        <taxon>Craniata</taxon>
        <taxon>Vertebrata</taxon>
        <taxon>Euteleostomi</taxon>
        <taxon>Archelosauria</taxon>
        <taxon>Archosauria</taxon>
        <taxon>Dinosauria</taxon>
        <taxon>Saurischia</taxon>
        <taxon>Theropoda</taxon>
        <taxon>Coelurosauria</taxon>
        <taxon>Aves</taxon>
        <taxon>Neognathae</taxon>
        <taxon>Galloanserae</taxon>
        <taxon>Anseriformes</taxon>
        <taxon>Anatidae</taxon>
        <taxon>Anatinae</taxon>
        <taxon>Anas</taxon>
    </lineage>
</organism>
<evidence type="ECO:0000313" key="2">
    <source>
        <dbReference type="Proteomes" id="UP000296049"/>
    </source>
</evidence>
<name>R0KE90_ANAPL</name>
<gene>
    <name evidence="1" type="ORF">Anapl_06985</name>
</gene>
<dbReference type="AlphaFoldDB" id="R0KE90"/>